<organism evidence="2 3">
    <name type="scientific">Kockovaella imperatae</name>
    <dbReference type="NCBI Taxonomy" id="4999"/>
    <lineage>
        <taxon>Eukaryota</taxon>
        <taxon>Fungi</taxon>
        <taxon>Dikarya</taxon>
        <taxon>Basidiomycota</taxon>
        <taxon>Agaricomycotina</taxon>
        <taxon>Tremellomycetes</taxon>
        <taxon>Tremellales</taxon>
        <taxon>Cuniculitremaceae</taxon>
        <taxon>Kockovaella</taxon>
    </lineage>
</organism>
<feature type="transmembrane region" description="Helical" evidence="1">
    <location>
        <begin position="221"/>
        <end position="244"/>
    </location>
</feature>
<dbReference type="STRING" id="4999.A0A1Y1U832"/>
<evidence type="ECO:0000256" key="1">
    <source>
        <dbReference type="SAM" id="Phobius"/>
    </source>
</evidence>
<dbReference type="Proteomes" id="UP000193218">
    <property type="component" value="Unassembled WGS sequence"/>
</dbReference>
<dbReference type="RefSeq" id="XP_021867986.1">
    <property type="nucleotide sequence ID" value="XM_022014202.1"/>
</dbReference>
<dbReference type="GeneID" id="33556010"/>
<keyword evidence="3" id="KW-1185">Reference proteome</keyword>
<reference evidence="2 3" key="1">
    <citation type="submission" date="2017-03" db="EMBL/GenBank/DDBJ databases">
        <title>Widespread Adenine N6-methylation of Active Genes in Fungi.</title>
        <authorList>
            <consortium name="DOE Joint Genome Institute"/>
            <person name="Mondo S.J."/>
            <person name="Dannebaum R.O."/>
            <person name="Kuo R.C."/>
            <person name="Louie K.B."/>
            <person name="Bewick A.J."/>
            <person name="Labutti K."/>
            <person name="Haridas S."/>
            <person name="Kuo A."/>
            <person name="Salamov A."/>
            <person name="Ahrendt S.R."/>
            <person name="Lau R."/>
            <person name="Bowen B.P."/>
            <person name="Lipzen A."/>
            <person name="Sullivan W."/>
            <person name="Andreopoulos W.B."/>
            <person name="Clum A."/>
            <person name="Lindquist E."/>
            <person name="Daum C."/>
            <person name="Northen T.R."/>
            <person name="Ramamoorthy G."/>
            <person name="Schmitz R.J."/>
            <person name="Gryganskyi A."/>
            <person name="Culley D."/>
            <person name="Magnuson J."/>
            <person name="James T.Y."/>
            <person name="O'Malley M.A."/>
            <person name="Stajich J.E."/>
            <person name="Spatafora J.W."/>
            <person name="Visel A."/>
            <person name="Grigoriev I.V."/>
        </authorList>
    </citation>
    <scope>NUCLEOTIDE SEQUENCE [LARGE SCALE GENOMIC DNA]</scope>
    <source>
        <strain evidence="2 3">NRRL Y-17943</strain>
    </source>
</reference>
<gene>
    <name evidence="2" type="ORF">BD324DRAFT_610525</name>
</gene>
<dbReference type="InParanoid" id="A0A1Y1U832"/>
<keyword evidence="1" id="KW-0472">Membrane</keyword>
<accession>A0A1Y1U832</accession>
<evidence type="ECO:0000313" key="2">
    <source>
        <dbReference type="EMBL" id="ORX33676.1"/>
    </source>
</evidence>
<evidence type="ECO:0008006" key="4">
    <source>
        <dbReference type="Google" id="ProtNLM"/>
    </source>
</evidence>
<sequence>MKLPYNRPHFFEFHDQPWCPPTVTAQAQAILTFLWTHRIPPFQSRAPYHGAADVLSGLIRELEGDKKAQEKGKGRLKVVDCCSGAGGPIPAIERVVNKQRVDSGLTPIPFVLSDLNPHLSSWAKATATSTSNALSFIPYPVDATHAPAELTRERHIRTFCLSFHHFNEDAARKIIQDAIKGADALCIFELQEPRLESLLELLAIFPLVFLVTPFTKPTISILILTYILPVLPFLMVFDGLVSAYRTRSLEHVRYLANLANLTLNLEGNDVSEWSWNEGRRRHTWPSGKMYWIIGKRESDGSSSW</sequence>
<dbReference type="AlphaFoldDB" id="A0A1Y1U832"/>
<protein>
    <recommendedName>
        <fullName evidence="4">Methyltransferase domain-containing protein</fullName>
    </recommendedName>
</protein>
<keyword evidence="1" id="KW-0812">Transmembrane</keyword>
<dbReference type="OrthoDB" id="2101715at2759"/>
<dbReference type="EMBL" id="NBSH01000018">
    <property type="protein sequence ID" value="ORX33676.1"/>
    <property type="molecule type" value="Genomic_DNA"/>
</dbReference>
<evidence type="ECO:0000313" key="3">
    <source>
        <dbReference type="Proteomes" id="UP000193218"/>
    </source>
</evidence>
<keyword evidence="1" id="KW-1133">Transmembrane helix</keyword>
<comment type="caution">
    <text evidence="2">The sequence shown here is derived from an EMBL/GenBank/DDBJ whole genome shotgun (WGS) entry which is preliminary data.</text>
</comment>
<name>A0A1Y1U832_9TREE</name>
<proteinExistence type="predicted"/>